<dbReference type="CDD" id="cd00229">
    <property type="entry name" value="SGNH_hydrolase"/>
    <property type="match status" value="1"/>
</dbReference>
<comment type="caution">
    <text evidence="2">The sequence shown here is derived from an EMBL/GenBank/DDBJ whole genome shotgun (WGS) entry which is preliminary data.</text>
</comment>
<gene>
    <name evidence="2" type="ORF">BK022_03625</name>
</gene>
<feature type="domain" description="SGNH hydrolase-type esterase" evidence="1">
    <location>
        <begin position="39"/>
        <end position="179"/>
    </location>
</feature>
<sequence>MTVTTPRGANTLNIRPTSTAPVGVVGVLASDSTRPSLHICNMGWAGATAATWADTSAPWSASNFLRAFPHDLAIVNLCINDWNGGAGLPVFRSNYGKIVSALKSVGTRDQILCGGLPSNPAQAGIAPIAVQAQYTKAVQAMADGYRCGFVDFTRRMGSWAEANAIGWTVDALHYTSAAYSDAARSIANPLTNL</sequence>
<dbReference type="SUPFAM" id="SSF52266">
    <property type="entry name" value="SGNH hydrolase"/>
    <property type="match status" value="1"/>
</dbReference>
<dbReference type="InterPro" id="IPR036514">
    <property type="entry name" value="SGNH_hydro_sf"/>
</dbReference>
<proteinExistence type="predicted"/>
<dbReference type="EMBL" id="MNAO01000022">
    <property type="protein sequence ID" value="OHV17757.1"/>
    <property type="molecule type" value="Genomic_DNA"/>
</dbReference>
<dbReference type="AlphaFoldDB" id="A0A1S1P9B0"/>
<reference evidence="2 3" key="1">
    <citation type="submission" date="2016-10" db="EMBL/GenBank/DDBJ databases">
        <title>Draft genome sequence of Methylobacterium extorquens CP3, a seed endophyte of Crotalaria pumila with plant growth-promoting and metal tolerance properties.</title>
        <authorList>
            <person name="Sanchez-Lopez A.S."/>
            <person name="Van Hamme J.D."/>
            <person name="Thijs S."/>
            <person name="Mcammond B.M."/>
            <person name="Stevens V."/>
            <person name="Gonzalez-Chavez M.D.C."/>
            <person name="Vangronsveld J."/>
        </authorList>
    </citation>
    <scope>NUCLEOTIDE SEQUENCE [LARGE SCALE GENOMIC DNA]</scope>
    <source>
        <strain evidence="2 3">CP3</strain>
    </source>
</reference>
<dbReference type="Gene3D" id="3.40.50.1110">
    <property type="entry name" value="SGNH hydrolase"/>
    <property type="match status" value="1"/>
</dbReference>
<name>A0A1S1P9B0_METEX</name>
<evidence type="ECO:0000313" key="3">
    <source>
        <dbReference type="Proteomes" id="UP000180215"/>
    </source>
</evidence>
<protein>
    <recommendedName>
        <fullName evidence="1">SGNH hydrolase-type esterase domain-containing protein</fullName>
    </recommendedName>
</protein>
<evidence type="ECO:0000259" key="1">
    <source>
        <dbReference type="Pfam" id="PF13472"/>
    </source>
</evidence>
<dbReference type="Proteomes" id="UP000180215">
    <property type="component" value="Unassembled WGS sequence"/>
</dbReference>
<dbReference type="InterPro" id="IPR013830">
    <property type="entry name" value="SGNH_hydro"/>
</dbReference>
<dbReference type="Pfam" id="PF13472">
    <property type="entry name" value="Lipase_GDSL_2"/>
    <property type="match status" value="1"/>
</dbReference>
<dbReference type="GO" id="GO:0016788">
    <property type="term" value="F:hydrolase activity, acting on ester bonds"/>
    <property type="evidence" value="ECO:0007669"/>
    <property type="project" value="UniProtKB-ARBA"/>
</dbReference>
<evidence type="ECO:0000313" key="2">
    <source>
        <dbReference type="EMBL" id="OHV17757.1"/>
    </source>
</evidence>
<organism evidence="2 3">
    <name type="scientific">Methylorubrum extorquens</name>
    <name type="common">Methylobacterium dichloromethanicum</name>
    <name type="synonym">Methylobacterium extorquens</name>
    <dbReference type="NCBI Taxonomy" id="408"/>
    <lineage>
        <taxon>Bacteria</taxon>
        <taxon>Pseudomonadati</taxon>
        <taxon>Pseudomonadota</taxon>
        <taxon>Alphaproteobacteria</taxon>
        <taxon>Hyphomicrobiales</taxon>
        <taxon>Methylobacteriaceae</taxon>
        <taxon>Methylorubrum</taxon>
    </lineage>
</organism>
<accession>A0A1S1P9B0</accession>